<protein>
    <recommendedName>
        <fullName evidence="1">MobA-like NTP transferase domain-containing protein</fullName>
    </recommendedName>
</protein>
<name>A0A3B1C5L5_9ZZZZ</name>
<dbReference type="InterPro" id="IPR029044">
    <property type="entry name" value="Nucleotide-diphossugar_trans"/>
</dbReference>
<dbReference type="Pfam" id="PF12804">
    <property type="entry name" value="NTP_transf_3"/>
    <property type="match status" value="1"/>
</dbReference>
<accession>A0A3B1C5L5</accession>
<dbReference type="GO" id="GO:0016779">
    <property type="term" value="F:nucleotidyltransferase activity"/>
    <property type="evidence" value="ECO:0007669"/>
    <property type="project" value="UniProtKB-ARBA"/>
</dbReference>
<dbReference type="EMBL" id="UOGD01000153">
    <property type="protein sequence ID" value="VAX19903.1"/>
    <property type="molecule type" value="Genomic_DNA"/>
</dbReference>
<organism evidence="2">
    <name type="scientific">hydrothermal vent metagenome</name>
    <dbReference type="NCBI Taxonomy" id="652676"/>
    <lineage>
        <taxon>unclassified sequences</taxon>
        <taxon>metagenomes</taxon>
        <taxon>ecological metagenomes</taxon>
    </lineage>
</organism>
<evidence type="ECO:0000259" key="1">
    <source>
        <dbReference type="Pfam" id="PF12804"/>
    </source>
</evidence>
<dbReference type="InterPro" id="IPR025877">
    <property type="entry name" value="MobA-like_NTP_Trfase"/>
</dbReference>
<feature type="domain" description="MobA-like NTP transferase" evidence="1">
    <location>
        <begin position="5"/>
        <end position="175"/>
    </location>
</feature>
<dbReference type="Gene3D" id="3.90.550.10">
    <property type="entry name" value="Spore Coat Polysaccharide Biosynthesis Protein SpsA, Chain A"/>
    <property type="match status" value="1"/>
</dbReference>
<dbReference type="SUPFAM" id="SSF53448">
    <property type="entry name" value="Nucleotide-diphospho-sugar transferases"/>
    <property type="match status" value="1"/>
</dbReference>
<reference evidence="2" key="1">
    <citation type="submission" date="2018-06" db="EMBL/GenBank/DDBJ databases">
        <authorList>
            <person name="Zhirakovskaya E."/>
        </authorList>
    </citation>
    <scope>NUCLEOTIDE SEQUENCE</scope>
</reference>
<sequence length="210" mass="24088">MTVSGLLIASGLSSRISGFKPLLQYEGKSFLIIIVEKLLAVLQNVVIIVGYKHNQILSELNKNFDNELKQVSDVSWTISGKIKIIYNENYKEGMFTSLQLGVKELSDSDWILYHFIDQPNLPQEFYSDILKLKTEASNWVQPMFNEVKGHPVLFGKKVSSKIIDSDRSSNLRIILNDDSIKKYYWNCSFPQILEDIDTDEDYQKLISAKL</sequence>
<evidence type="ECO:0000313" key="2">
    <source>
        <dbReference type="EMBL" id="VAX19903.1"/>
    </source>
</evidence>
<gene>
    <name evidence="2" type="ORF">MNBD_IGNAVI01-2565</name>
</gene>
<dbReference type="PANTHER" id="PTHR43777">
    <property type="entry name" value="MOLYBDENUM COFACTOR CYTIDYLYLTRANSFERASE"/>
    <property type="match status" value="1"/>
</dbReference>
<dbReference type="AlphaFoldDB" id="A0A3B1C5L5"/>
<dbReference type="PANTHER" id="PTHR43777:SF1">
    <property type="entry name" value="MOLYBDENUM COFACTOR CYTIDYLYLTRANSFERASE"/>
    <property type="match status" value="1"/>
</dbReference>
<proteinExistence type="predicted"/>